<dbReference type="AlphaFoldDB" id="A0A0N5AUI5"/>
<reference evidence="7" key="1">
    <citation type="submission" date="2017-02" db="UniProtKB">
        <authorList>
            <consortium name="WormBaseParasite"/>
        </authorList>
    </citation>
    <scope>IDENTIFICATION</scope>
</reference>
<dbReference type="SUPFAM" id="SSF144232">
    <property type="entry name" value="HIT/MYND zinc finger-like"/>
    <property type="match status" value="1"/>
</dbReference>
<name>A0A0N5AUI5_9BILA</name>
<dbReference type="Gene3D" id="2.170.270.10">
    <property type="entry name" value="SET domain"/>
    <property type="match status" value="1"/>
</dbReference>
<keyword evidence="3" id="KW-0862">Zinc</keyword>
<keyword evidence="6" id="KW-1185">Reference proteome</keyword>
<evidence type="ECO:0000256" key="2">
    <source>
        <dbReference type="ARBA" id="ARBA00022771"/>
    </source>
</evidence>
<evidence type="ECO:0000256" key="3">
    <source>
        <dbReference type="ARBA" id="ARBA00022833"/>
    </source>
</evidence>
<dbReference type="Gene3D" id="1.10.220.160">
    <property type="match status" value="1"/>
</dbReference>
<evidence type="ECO:0000313" key="7">
    <source>
        <dbReference type="WBParaSite" id="SMUV_0000852201-mRNA-1"/>
    </source>
</evidence>
<dbReference type="SUPFAM" id="SSF82199">
    <property type="entry name" value="SET domain"/>
    <property type="match status" value="1"/>
</dbReference>
<dbReference type="PROSITE" id="PS01360">
    <property type="entry name" value="ZF_MYND_1"/>
    <property type="match status" value="1"/>
</dbReference>
<accession>A0A0N5AUI5</accession>
<dbReference type="WBParaSite" id="SMUV_0000852201-mRNA-1">
    <property type="protein sequence ID" value="SMUV_0000852201-mRNA-1"/>
    <property type="gene ID" value="SMUV_0000852201"/>
</dbReference>
<dbReference type="GO" id="GO:0005634">
    <property type="term" value="C:nucleus"/>
    <property type="evidence" value="ECO:0007669"/>
    <property type="project" value="TreeGrafter"/>
</dbReference>
<dbReference type="Proteomes" id="UP000046393">
    <property type="component" value="Unplaced"/>
</dbReference>
<dbReference type="InterPro" id="IPR011990">
    <property type="entry name" value="TPR-like_helical_dom_sf"/>
</dbReference>
<dbReference type="InterPro" id="IPR050869">
    <property type="entry name" value="H3K4_H4K5_MeTrfase"/>
</dbReference>
<evidence type="ECO:0000259" key="5">
    <source>
        <dbReference type="PROSITE" id="PS50865"/>
    </source>
</evidence>
<feature type="domain" description="MYND-type" evidence="5">
    <location>
        <begin position="35"/>
        <end position="75"/>
    </location>
</feature>
<dbReference type="STRING" id="451379.A0A0N5AUI5"/>
<evidence type="ECO:0000256" key="4">
    <source>
        <dbReference type="PROSITE-ProRule" id="PRU00134"/>
    </source>
</evidence>
<evidence type="ECO:0000256" key="1">
    <source>
        <dbReference type="ARBA" id="ARBA00022723"/>
    </source>
</evidence>
<dbReference type="PROSITE" id="PS50865">
    <property type="entry name" value="ZF_MYND_2"/>
    <property type="match status" value="1"/>
</dbReference>
<keyword evidence="2 4" id="KW-0863">Zinc-finger</keyword>
<protein>
    <submittedName>
        <fullName evidence="7">MYND-type domain-containing protein</fullName>
    </submittedName>
</protein>
<dbReference type="InterPro" id="IPR046341">
    <property type="entry name" value="SET_dom_sf"/>
</dbReference>
<keyword evidence="1" id="KW-0479">Metal-binding</keyword>
<dbReference type="PANTHER" id="PTHR12197">
    <property type="entry name" value="HISTONE-LYSINE N-METHYLTRANSFERASE SMYD"/>
    <property type="match status" value="1"/>
</dbReference>
<dbReference type="GO" id="GO:0008270">
    <property type="term" value="F:zinc ion binding"/>
    <property type="evidence" value="ECO:0007669"/>
    <property type="project" value="UniProtKB-KW"/>
</dbReference>
<dbReference type="PANTHER" id="PTHR12197:SF300">
    <property type="entry name" value="HISTONE-LYSINE N-METHYLTRANSFERASE SET-18"/>
    <property type="match status" value="1"/>
</dbReference>
<dbReference type="Pfam" id="PF01753">
    <property type="entry name" value="zf-MYND"/>
    <property type="match status" value="1"/>
</dbReference>
<evidence type="ECO:0000313" key="6">
    <source>
        <dbReference type="Proteomes" id="UP000046393"/>
    </source>
</evidence>
<dbReference type="Gene3D" id="6.10.140.2220">
    <property type="match status" value="1"/>
</dbReference>
<dbReference type="Gene3D" id="1.25.40.10">
    <property type="entry name" value="Tetratricopeptide repeat domain"/>
    <property type="match status" value="1"/>
</dbReference>
<dbReference type="InterPro" id="IPR002893">
    <property type="entry name" value="Znf_MYND"/>
</dbReference>
<sequence length="477" mass="56060">MMNEDSQQKSVVQRIRIFDNPFAFICLFDKVNEYCSHCLRPPESKKLLFCANCEFARYCDKNCQRLSWKFHKNECRRLKKVFPNLPLTEVLFLSRIIDRVLFLEQNGDKYGWQRDRKWSDLLGHQDDIRNDEVKYNHFKKIAAKMSAFRKEEMIDEEKFFDIFCKTTINSHSLHTMAGDEVGMALDLGVSAYDHCCRPNCSLVFDGYQACLRPLASEVNAADPRTAFISYIDVGRSRYQRRKELKAKWYFDCECERCRDPADDILTSIRCINPQCDEPLTIREDSEPCAIVCRSCSKVADEQYVKEAQKMMLEFPTKFNPKENVDDLKALMENASKILHPKNIYLTRLQTAIMSMSNTLKDNLPFLQKQVYENYKMCFPKADRHIGYQLIHLAKAHIEKREREEALPYAYEAMNIFEICFGLQHPYYLQTLALWTFLDTHAEKTDEELLALTNFTTNRPIDLTKLLTDENQPIEQKK</sequence>
<proteinExistence type="predicted"/>
<organism evidence="6 7">
    <name type="scientific">Syphacia muris</name>
    <dbReference type="NCBI Taxonomy" id="451379"/>
    <lineage>
        <taxon>Eukaryota</taxon>
        <taxon>Metazoa</taxon>
        <taxon>Ecdysozoa</taxon>
        <taxon>Nematoda</taxon>
        <taxon>Chromadorea</taxon>
        <taxon>Rhabditida</taxon>
        <taxon>Spirurina</taxon>
        <taxon>Oxyuridomorpha</taxon>
        <taxon>Oxyuroidea</taxon>
        <taxon>Oxyuridae</taxon>
        <taxon>Syphacia</taxon>
    </lineage>
</organism>